<proteinExistence type="predicted"/>
<accession>U4LM97</accession>
<dbReference type="EMBL" id="HF935441">
    <property type="protein sequence ID" value="CCX30460.1"/>
    <property type="molecule type" value="Genomic_DNA"/>
</dbReference>
<evidence type="ECO:0000313" key="1">
    <source>
        <dbReference type="EMBL" id="CCX30460.1"/>
    </source>
</evidence>
<gene>
    <name evidence="1" type="ORF">PCON_08659</name>
</gene>
<dbReference type="Proteomes" id="UP000018144">
    <property type="component" value="Unassembled WGS sequence"/>
</dbReference>
<evidence type="ECO:0000313" key="2">
    <source>
        <dbReference type="Proteomes" id="UP000018144"/>
    </source>
</evidence>
<name>U4LM97_PYROM</name>
<sequence length="90" mass="9917">MRTNNFTESFGEWIGVIIVGQQGCIAQASLWQLLTSIIQPHGCGLKSPHDETPTVLTTANSEQIRHRAKNLLLKNASPSASRQEISFQLT</sequence>
<protein>
    <submittedName>
        <fullName evidence="1">Uncharacterized protein</fullName>
    </submittedName>
</protein>
<organism evidence="1 2">
    <name type="scientific">Pyronema omphalodes (strain CBS 100304)</name>
    <name type="common">Pyronema confluens</name>
    <dbReference type="NCBI Taxonomy" id="1076935"/>
    <lineage>
        <taxon>Eukaryota</taxon>
        <taxon>Fungi</taxon>
        <taxon>Dikarya</taxon>
        <taxon>Ascomycota</taxon>
        <taxon>Pezizomycotina</taxon>
        <taxon>Pezizomycetes</taxon>
        <taxon>Pezizales</taxon>
        <taxon>Pyronemataceae</taxon>
        <taxon>Pyronema</taxon>
    </lineage>
</organism>
<dbReference type="AlphaFoldDB" id="U4LM97"/>
<reference evidence="1 2" key="1">
    <citation type="journal article" date="2013" name="PLoS Genet.">
        <title>The genome and development-dependent transcriptomes of Pyronema confluens: a window into fungal evolution.</title>
        <authorList>
            <person name="Traeger S."/>
            <person name="Altegoer F."/>
            <person name="Freitag M."/>
            <person name="Gabaldon T."/>
            <person name="Kempken F."/>
            <person name="Kumar A."/>
            <person name="Marcet-Houben M."/>
            <person name="Poggeler S."/>
            <person name="Stajich J.E."/>
            <person name="Nowrousian M."/>
        </authorList>
    </citation>
    <scope>NUCLEOTIDE SEQUENCE [LARGE SCALE GENOMIC DNA]</scope>
    <source>
        <strain evidence="2">CBS 100304</strain>
        <tissue evidence="1">Vegetative mycelium</tissue>
    </source>
</reference>
<keyword evidence="2" id="KW-1185">Reference proteome</keyword>